<name>A0ABP0N368_9DINO</name>
<gene>
    <name evidence="2" type="ORF">SCF082_LOCUS30974</name>
</gene>
<dbReference type="Proteomes" id="UP001642464">
    <property type="component" value="Unassembled WGS sequence"/>
</dbReference>
<accession>A0ABP0N368</accession>
<keyword evidence="3" id="KW-1185">Reference proteome</keyword>
<evidence type="ECO:0000313" key="3">
    <source>
        <dbReference type="Proteomes" id="UP001642464"/>
    </source>
</evidence>
<sequence length="792" mass="86936">AEASATNADVKPSGPSGKKAARAIMRAHCDHNKWAQCAFSTEQLRSQRWMLGSSPKASGCPPTLKKCLTVTEQSQELHFRLVVHAFHEAGRRLRASSKARVRLSSAQFDAYCEFSCIYSAILDEARALSTWDPAKEEAIMKAFMQKDYFSDIEAVISEKLATWLPQHLGLWADHVEVPSTPKKLPPSASELMEIEEEVSMARFREVRAKLAQDEAAMCAFNAASEEHKRRLHVVSVLHEKAQVGPTEIDTLLYIDCTKLGVINQANINVIGDVAEKILSRNPARSIMVLIPPLLVGTDSAGSLRGSVRTWVFQNDSVALCCFGKRCWERFLYLCDARKLEDKLLNHHIETRQFSLNLNLDDLRKNRELPAAFVCLLGVLDHSLPLRGTAHRAVRGTPEAEHPVNVFCNSALWLRQALPPNKFPTALPESKFVVPADGVLLSHDSRRNLTDAQETAQWLGGVAVPKTIMESLMSNVKNSHGLVVVHPTTYDGCVELAALQLGYWASGTSAFEACFRSSKEMVKDHLLQAWKVGQAPMDRSTPRYKKDAAAEELPKAIAKPELKLCTLAADGKLCIPQDVRKQYLSCPMHGPEWREVVVAFDKSWGSPVTSSPPPTPSPTSEVKTEVKTEVGESVAQSSYDWSSLFPGAPTTLDKLKEKFGADIVEMPGPSPVTSFALTPGPQLYIIAKDPASMSPRDGALISYGAGVWLTGDKATKFQTNSPGKAVPCVFETDEAAVVLEARLMVKFNIVDCSSGCSSLLGQAVAFNLLQINDIVHLIGLLPVRLRVGRTPRS</sequence>
<reference evidence="2 3" key="1">
    <citation type="submission" date="2024-02" db="EMBL/GenBank/DDBJ databases">
        <authorList>
            <person name="Chen Y."/>
            <person name="Shah S."/>
            <person name="Dougan E. K."/>
            <person name="Thang M."/>
            <person name="Chan C."/>
        </authorList>
    </citation>
    <scope>NUCLEOTIDE SEQUENCE [LARGE SCALE GENOMIC DNA]</scope>
</reference>
<protein>
    <submittedName>
        <fullName evidence="2">Uncharacterized protein</fullName>
    </submittedName>
</protein>
<evidence type="ECO:0000313" key="2">
    <source>
        <dbReference type="EMBL" id="CAK9057893.1"/>
    </source>
</evidence>
<organism evidence="2 3">
    <name type="scientific">Durusdinium trenchii</name>
    <dbReference type="NCBI Taxonomy" id="1381693"/>
    <lineage>
        <taxon>Eukaryota</taxon>
        <taxon>Sar</taxon>
        <taxon>Alveolata</taxon>
        <taxon>Dinophyceae</taxon>
        <taxon>Suessiales</taxon>
        <taxon>Symbiodiniaceae</taxon>
        <taxon>Durusdinium</taxon>
    </lineage>
</organism>
<comment type="caution">
    <text evidence="2">The sequence shown here is derived from an EMBL/GenBank/DDBJ whole genome shotgun (WGS) entry which is preliminary data.</text>
</comment>
<feature type="region of interest" description="Disordered" evidence="1">
    <location>
        <begin position="603"/>
        <end position="623"/>
    </location>
</feature>
<dbReference type="EMBL" id="CAXAMM010025936">
    <property type="protein sequence ID" value="CAK9057893.1"/>
    <property type="molecule type" value="Genomic_DNA"/>
</dbReference>
<feature type="non-terminal residue" evidence="2">
    <location>
        <position position="1"/>
    </location>
</feature>
<evidence type="ECO:0000256" key="1">
    <source>
        <dbReference type="SAM" id="MobiDB-lite"/>
    </source>
</evidence>
<proteinExistence type="predicted"/>